<dbReference type="Pfam" id="PF02668">
    <property type="entry name" value="TauD"/>
    <property type="match status" value="1"/>
</dbReference>
<dbReference type="InterPro" id="IPR003819">
    <property type="entry name" value="TauD/TfdA-like"/>
</dbReference>
<feature type="region of interest" description="Disordered" evidence="2">
    <location>
        <begin position="1"/>
        <end position="29"/>
    </location>
</feature>
<accession>A0A9P4JRV9</accession>
<gene>
    <name evidence="4" type="ORF">GQ43DRAFT_414294</name>
</gene>
<organism evidence="4 5">
    <name type="scientific">Delitschia confertaspora ATCC 74209</name>
    <dbReference type="NCBI Taxonomy" id="1513339"/>
    <lineage>
        <taxon>Eukaryota</taxon>
        <taxon>Fungi</taxon>
        <taxon>Dikarya</taxon>
        <taxon>Ascomycota</taxon>
        <taxon>Pezizomycotina</taxon>
        <taxon>Dothideomycetes</taxon>
        <taxon>Pleosporomycetidae</taxon>
        <taxon>Pleosporales</taxon>
        <taxon>Delitschiaceae</taxon>
        <taxon>Delitschia</taxon>
    </lineage>
</organism>
<dbReference type="Gene3D" id="3.60.130.10">
    <property type="entry name" value="Clavaminate synthase-like"/>
    <property type="match status" value="1"/>
</dbReference>
<evidence type="ECO:0000313" key="5">
    <source>
        <dbReference type="Proteomes" id="UP000799536"/>
    </source>
</evidence>
<feature type="domain" description="TauD/TfdA-like" evidence="3">
    <location>
        <begin position="96"/>
        <end position="357"/>
    </location>
</feature>
<evidence type="ECO:0000256" key="2">
    <source>
        <dbReference type="SAM" id="MobiDB-lite"/>
    </source>
</evidence>
<dbReference type="EMBL" id="ML993948">
    <property type="protein sequence ID" value="KAF2202114.1"/>
    <property type="molecule type" value="Genomic_DNA"/>
</dbReference>
<dbReference type="SUPFAM" id="SSF51197">
    <property type="entry name" value="Clavaminate synthase-like"/>
    <property type="match status" value="1"/>
</dbReference>
<comment type="caution">
    <text evidence="4">The sequence shown here is derived from an EMBL/GenBank/DDBJ whole genome shotgun (WGS) entry which is preliminary data.</text>
</comment>
<feature type="compositionally biased region" description="Low complexity" evidence="2">
    <location>
        <begin position="1"/>
        <end position="20"/>
    </location>
</feature>
<dbReference type="InterPro" id="IPR042098">
    <property type="entry name" value="TauD-like_sf"/>
</dbReference>
<keyword evidence="1" id="KW-0560">Oxidoreductase</keyword>
<reference evidence="4" key="1">
    <citation type="journal article" date="2020" name="Stud. Mycol.">
        <title>101 Dothideomycetes genomes: a test case for predicting lifestyles and emergence of pathogens.</title>
        <authorList>
            <person name="Haridas S."/>
            <person name="Albert R."/>
            <person name="Binder M."/>
            <person name="Bloem J."/>
            <person name="Labutti K."/>
            <person name="Salamov A."/>
            <person name="Andreopoulos B."/>
            <person name="Baker S."/>
            <person name="Barry K."/>
            <person name="Bills G."/>
            <person name="Bluhm B."/>
            <person name="Cannon C."/>
            <person name="Castanera R."/>
            <person name="Culley D."/>
            <person name="Daum C."/>
            <person name="Ezra D."/>
            <person name="Gonzalez J."/>
            <person name="Henrissat B."/>
            <person name="Kuo A."/>
            <person name="Liang C."/>
            <person name="Lipzen A."/>
            <person name="Lutzoni F."/>
            <person name="Magnuson J."/>
            <person name="Mondo S."/>
            <person name="Nolan M."/>
            <person name="Ohm R."/>
            <person name="Pangilinan J."/>
            <person name="Park H.-J."/>
            <person name="Ramirez L."/>
            <person name="Alfaro M."/>
            <person name="Sun H."/>
            <person name="Tritt A."/>
            <person name="Yoshinaga Y."/>
            <person name="Zwiers L.-H."/>
            <person name="Turgeon B."/>
            <person name="Goodwin S."/>
            <person name="Spatafora J."/>
            <person name="Crous P."/>
            <person name="Grigoriev I."/>
        </authorList>
    </citation>
    <scope>NUCLEOTIDE SEQUENCE</scope>
    <source>
        <strain evidence="4">ATCC 74209</strain>
    </source>
</reference>
<dbReference type="GO" id="GO:0016491">
    <property type="term" value="F:oxidoreductase activity"/>
    <property type="evidence" value="ECO:0007669"/>
    <property type="project" value="UniProtKB-KW"/>
</dbReference>
<evidence type="ECO:0000313" key="4">
    <source>
        <dbReference type="EMBL" id="KAF2202114.1"/>
    </source>
</evidence>
<protein>
    <recommendedName>
        <fullName evidence="3">TauD/TfdA-like domain-containing protein</fullName>
    </recommendedName>
</protein>
<dbReference type="InterPro" id="IPR050411">
    <property type="entry name" value="AlphaKG_dependent_hydroxylases"/>
</dbReference>
<dbReference type="OrthoDB" id="272271at2759"/>
<sequence length="406" mass="45178">MSVSSLSQRSSWESLRSVSSAPSVHSEPDPFPPALAGPMVWQGKELDPKDYVIELEPAEVENVRAAVVGFKLLGLPRGSISQDTFHLKPELAYKLSAISDRVHRGSGISVVRGLHTARFNDEEAVIAFVGISSYVCSKRATDAYANQTLSKLNSLVLPNTSCHVRDATHDAVPNWAKDLGLAGSKLTTAMEFHCDRFSGDVLALYVRDDGSAQGGGEQFVASFWRIYNELLATDPDVLETLSAADWPFELKEREAKVPHLEYGPAVFFAQGKPICQIVRAPLLGSSRIPRSDTMPRVTVEQAHSLESVEKLARQFCSKVNRQNGDIQFINNLSIMHARSAYGTRTSERRSTRHLLRMFLRDPTNAWEKPTTFSDRFDDPFVEGREQELPILDLDPWRKISGRESHG</sequence>
<dbReference type="PANTHER" id="PTHR10696">
    <property type="entry name" value="GAMMA-BUTYROBETAINE HYDROXYLASE-RELATED"/>
    <property type="match status" value="1"/>
</dbReference>
<evidence type="ECO:0000256" key="1">
    <source>
        <dbReference type="ARBA" id="ARBA00023002"/>
    </source>
</evidence>
<dbReference type="Proteomes" id="UP000799536">
    <property type="component" value="Unassembled WGS sequence"/>
</dbReference>
<evidence type="ECO:0000259" key="3">
    <source>
        <dbReference type="Pfam" id="PF02668"/>
    </source>
</evidence>
<dbReference type="PANTHER" id="PTHR10696:SF54">
    <property type="entry name" value="FAMILY OXIDOREDUCTASE, PUTATIVE (AFU_ORTHOLOGUE AFUA_4G13850)-RELATED"/>
    <property type="match status" value="1"/>
</dbReference>
<keyword evidence="5" id="KW-1185">Reference proteome</keyword>
<dbReference type="AlphaFoldDB" id="A0A9P4JRV9"/>
<proteinExistence type="predicted"/>
<name>A0A9P4JRV9_9PLEO</name>